<dbReference type="Gene3D" id="3.40.1190.20">
    <property type="match status" value="1"/>
</dbReference>
<dbReference type="GO" id="GO:0005524">
    <property type="term" value="F:ATP binding"/>
    <property type="evidence" value="ECO:0007669"/>
    <property type="project" value="UniProtKB-KW"/>
</dbReference>
<evidence type="ECO:0000256" key="7">
    <source>
        <dbReference type="ARBA" id="ARBA00022679"/>
    </source>
</evidence>
<keyword evidence="14" id="KW-0784">Thiamine biosynthesis</keyword>
<comment type="similarity">
    <text evidence="5">Belongs to the cytochrome c oxidase VIIa family.</text>
</comment>
<organism evidence="18 19">
    <name type="scientific">Desmophyllum pertusum</name>
    <dbReference type="NCBI Taxonomy" id="174260"/>
    <lineage>
        <taxon>Eukaryota</taxon>
        <taxon>Metazoa</taxon>
        <taxon>Cnidaria</taxon>
        <taxon>Anthozoa</taxon>
        <taxon>Hexacorallia</taxon>
        <taxon>Scleractinia</taxon>
        <taxon>Caryophylliina</taxon>
        <taxon>Caryophylliidae</taxon>
        <taxon>Desmophyllum</taxon>
    </lineage>
</organism>
<evidence type="ECO:0000256" key="17">
    <source>
        <dbReference type="SAM" id="Phobius"/>
    </source>
</evidence>
<dbReference type="GO" id="GO:0006123">
    <property type="term" value="P:mitochondrial electron transport, cytochrome c to oxygen"/>
    <property type="evidence" value="ECO:0007669"/>
    <property type="project" value="InterPro"/>
</dbReference>
<evidence type="ECO:0000256" key="4">
    <source>
        <dbReference type="ARBA" id="ARBA00004868"/>
    </source>
</evidence>
<dbReference type="InterPro" id="IPR029056">
    <property type="entry name" value="Ribokinase-like"/>
</dbReference>
<keyword evidence="7" id="KW-0808">Transferase</keyword>
<evidence type="ECO:0000256" key="6">
    <source>
        <dbReference type="ARBA" id="ARBA00012129"/>
    </source>
</evidence>
<evidence type="ECO:0000256" key="14">
    <source>
        <dbReference type="ARBA" id="ARBA00022977"/>
    </source>
</evidence>
<sequence length="139" mass="14872">MVKRWVNFRTFGTGLNGQTSDGAQKGVDSSESSDNALVPAKALALECHCVVVVTGEHDFVTDGSRVIKVSNGDPILKVITAAGCALTAKSKNPVFLIRGMRDVVVYRGFMGVVAVGAGFACYYYAMMATGKLKRKDRPH</sequence>
<dbReference type="SUPFAM" id="SSF81419">
    <property type="entry name" value="Mitochondrial cytochrome c oxidase subunit VIIa"/>
    <property type="match status" value="1"/>
</dbReference>
<proteinExistence type="inferred from homology"/>
<accession>A0A9W9Z746</accession>
<keyword evidence="15" id="KW-0496">Mitochondrion</keyword>
<evidence type="ECO:0000256" key="15">
    <source>
        <dbReference type="ARBA" id="ARBA00023128"/>
    </source>
</evidence>
<dbReference type="GO" id="GO:0005743">
    <property type="term" value="C:mitochondrial inner membrane"/>
    <property type="evidence" value="ECO:0007669"/>
    <property type="project" value="UniProtKB-SubCell"/>
</dbReference>
<keyword evidence="11" id="KW-0999">Mitochondrion inner membrane</keyword>
<evidence type="ECO:0000256" key="9">
    <source>
        <dbReference type="ARBA" id="ARBA00022741"/>
    </source>
</evidence>
<keyword evidence="17" id="KW-0812">Transmembrane</keyword>
<keyword evidence="13" id="KW-0460">Magnesium</keyword>
<comment type="pathway">
    <text evidence="4">Cofactor biosynthesis; thiamine diphosphate biosynthesis; 4-methyl-5-(2-phosphoethyl)-thiazole from 5-(2-hydroxyethyl)-4-methylthiazole: step 1/1.</text>
</comment>
<evidence type="ECO:0000256" key="8">
    <source>
        <dbReference type="ARBA" id="ARBA00022723"/>
    </source>
</evidence>
<comment type="subcellular location">
    <subcellularLocation>
        <location evidence="3">Mitochondrion inner membrane</location>
    </subcellularLocation>
</comment>
<comment type="catalytic activity">
    <reaction evidence="1">
        <text>5-(2-hydroxyethyl)-4-methylthiazole + ATP = 4-methyl-5-(2-phosphooxyethyl)-thiazole + ADP + H(+)</text>
        <dbReference type="Rhea" id="RHEA:24212"/>
        <dbReference type="ChEBI" id="CHEBI:15378"/>
        <dbReference type="ChEBI" id="CHEBI:17957"/>
        <dbReference type="ChEBI" id="CHEBI:30616"/>
        <dbReference type="ChEBI" id="CHEBI:58296"/>
        <dbReference type="ChEBI" id="CHEBI:456216"/>
        <dbReference type="EC" id="2.7.1.50"/>
    </reaction>
</comment>
<keyword evidence="9" id="KW-0547">Nucleotide-binding</keyword>
<dbReference type="OrthoDB" id="4994at2759"/>
<keyword evidence="19" id="KW-1185">Reference proteome</keyword>
<evidence type="ECO:0000256" key="5">
    <source>
        <dbReference type="ARBA" id="ARBA00009331"/>
    </source>
</evidence>
<name>A0A9W9Z746_9CNID</name>
<dbReference type="GO" id="GO:0009228">
    <property type="term" value="P:thiamine biosynthetic process"/>
    <property type="evidence" value="ECO:0007669"/>
    <property type="project" value="UniProtKB-KW"/>
</dbReference>
<keyword evidence="10" id="KW-0418">Kinase</keyword>
<dbReference type="Gene3D" id="4.10.91.10">
    <property type="entry name" value="Cytochrome c oxidase, subunit VIIa"/>
    <property type="match status" value="1"/>
</dbReference>
<reference evidence="18" key="1">
    <citation type="submission" date="2023-01" db="EMBL/GenBank/DDBJ databases">
        <title>Genome assembly of the deep-sea coral Lophelia pertusa.</title>
        <authorList>
            <person name="Herrera S."/>
            <person name="Cordes E."/>
        </authorList>
    </citation>
    <scope>NUCLEOTIDE SEQUENCE</scope>
    <source>
        <strain evidence="18">USNM1676648</strain>
        <tissue evidence="18">Polyp</tissue>
    </source>
</reference>
<gene>
    <name evidence="18" type="ORF">OS493_035262</name>
</gene>
<keyword evidence="17" id="KW-1133">Transmembrane helix</keyword>
<dbReference type="EC" id="2.7.1.50" evidence="6"/>
<dbReference type="EMBL" id="MU826402">
    <property type="protein sequence ID" value="KAJ7376337.1"/>
    <property type="molecule type" value="Genomic_DNA"/>
</dbReference>
<evidence type="ECO:0000313" key="18">
    <source>
        <dbReference type="EMBL" id="KAJ7376337.1"/>
    </source>
</evidence>
<feature type="transmembrane region" description="Helical" evidence="17">
    <location>
        <begin position="104"/>
        <end position="125"/>
    </location>
</feature>
<keyword evidence="8" id="KW-0479">Metal-binding</keyword>
<dbReference type="GO" id="GO:0000287">
    <property type="term" value="F:magnesium ion binding"/>
    <property type="evidence" value="ECO:0007669"/>
    <property type="project" value="InterPro"/>
</dbReference>
<evidence type="ECO:0000256" key="1">
    <source>
        <dbReference type="ARBA" id="ARBA00001771"/>
    </source>
</evidence>
<evidence type="ECO:0000256" key="13">
    <source>
        <dbReference type="ARBA" id="ARBA00022842"/>
    </source>
</evidence>
<dbReference type="AlphaFoldDB" id="A0A9W9Z746"/>
<evidence type="ECO:0000256" key="3">
    <source>
        <dbReference type="ARBA" id="ARBA00004273"/>
    </source>
</evidence>
<evidence type="ECO:0000256" key="2">
    <source>
        <dbReference type="ARBA" id="ARBA00001946"/>
    </source>
</evidence>
<dbReference type="InterPro" id="IPR036539">
    <property type="entry name" value="Cyt_c_oxidase_su7a_sf"/>
</dbReference>
<dbReference type="GO" id="GO:0045277">
    <property type="term" value="C:respiratory chain complex IV"/>
    <property type="evidence" value="ECO:0007669"/>
    <property type="project" value="InterPro"/>
</dbReference>
<dbReference type="InterPro" id="IPR000417">
    <property type="entry name" value="Hyethyz_kinase"/>
</dbReference>
<evidence type="ECO:0000256" key="16">
    <source>
        <dbReference type="ARBA" id="ARBA00023136"/>
    </source>
</evidence>
<keyword evidence="12" id="KW-0067">ATP-binding</keyword>
<evidence type="ECO:0000313" key="19">
    <source>
        <dbReference type="Proteomes" id="UP001163046"/>
    </source>
</evidence>
<comment type="cofactor">
    <cofactor evidence="2">
        <name>Mg(2+)</name>
        <dbReference type="ChEBI" id="CHEBI:18420"/>
    </cofactor>
</comment>
<evidence type="ECO:0000256" key="11">
    <source>
        <dbReference type="ARBA" id="ARBA00022792"/>
    </source>
</evidence>
<keyword evidence="16 17" id="KW-0472">Membrane</keyword>
<dbReference type="GO" id="GO:0004417">
    <property type="term" value="F:hydroxyethylthiazole kinase activity"/>
    <property type="evidence" value="ECO:0007669"/>
    <property type="project" value="UniProtKB-EC"/>
</dbReference>
<evidence type="ECO:0000256" key="12">
    <source>
        <dbReference type="ARBA" id="ARBA00022840"/>
    </source>
</evidence>
<protein>
    <recommendedName>
        <fullName evidence="6">hydroxyethylthiazole kinase</fullName>
        <ecNumber evidence="6">2.7.1.50</ecNumber>
    </recommendedName>
</protein>
<evidence type="ECO:0000256" key="10">
    <source>
        <dbReference type="ARBA" id="ARBA00022777"/>
    </source>
</evidence>
<dbReference type="Pfam" id="PF02110">
    <property type="entry name" value="HK"/>
    <property type="match status" value="1"/>
</dbReference>
<comment type="caution">
    <text evidence="18">The sequence shown here is derived from an EMBL/GenBank/DDBJ whole genome shotgun (WGS) entry which is preliminary data.</text>
</comment>
<dbReference type="Proteomes" id="UP001163046">
    <property type="component" value="Unassembled WGS sequence"/>
</dbReference>
<dbReference type="SUPFAM" id="SSF53613">
    <property type="entry name" value="Ribokinase-like"/>
    <property type="match status" value="1"/>
</dbReference>